<dbReference type="AlphaFoldDB" id="G0UQB5"/>
<gene>
    <name evidence="2" type="ORF">TCIL3000_7_3900</name>
</gene>
<evidence type="ECO:0000259" key="1">
    <source>
        <dbReference type="PROSITE" id="PS50042"/>
    </source>
</evidence>
<dbReference type="EMBL" id="HE575320">
    <property type="protein sequence ID" value="CCC91576.1"/>
    <property type="molecule type" value="Genomic_DNA"/>
</dbReference>
<feature type="domain" description="Cyclic nucleotide-binding" evidence="1">
    <location>
        <begin position="361"/>
        <end position="468"/>
    </location>
</feature>
<sequence>MQQGLLDGTAMRMFEDRLRYKLHLARRRLYRRRVEKFELQLEVNRLRQYSLFSQWPSMALMDVCKAMVLEAYRKGEVLAYCNEPRGISSLFWIVSGGIKEFRPRPRVAHACRLSLSVASEGSNSAFKETSLDQGNDSSHTKPLYSSSGKLVPVDSLLLGHNYQRTVQCESDVVLFRVPFDTVMHIGKIRGAPLGNVILTAKENLQQQMLVDGEKPTMESVLNANSLLRGIDNATLGVIWMALSPLVVCDRELVCSDVLTSENIFFLQSGCIRVGHDGCASVSYVNTHGKALGLHRFMPTELVLSSEEQRPAVATKISLLWRIPLKVLMHVVSLGEWRACAQAACKLIRITVKPVMLKKIAVLSSFTSEMLGELAKLMQLRVVRSGECLLEKGEIPQQAMIVVAGACHLVGGASDDWTSTTAKTAKPLTRGHSVGFEECISGKSMGHRVISCDNSVLLVLERNVILHALQNGGFLTACAPPKSPKHILTSPRAHSQLK</sequence>
<dbReference type="Gene3D" id="2.60.120.10">
    <property type="entry name" value="Jelly Rolls"/>
    <property type="match status" value="2"/>
</dbReference>
<dbReference type="CDD" id="cd00038">
    <property type="entry name" value="CAP_ED"/>
    <property type="match status" value="1"/>
</dbReference>
<proteinExistence type="predicted"/>
<dbReference type="VEuPathDB" id="TriTrypDB:TcIL3000_7_3900"/>
<protein>
    <submittedName>
        <fullName evidence="2">Uncharacterized protein TCIL3000_7_3900</fullName>
    </submittedName>
</protein>
<dbReference type="InterPro" id="IPR018490">
    <property type="entry name" value="cNMP-bd_dom_sf"/>
</dbReference>
<dbReference type="InterPro" id="IPR000595">
    <property type="entry name" value="cNMP-bd_dom"/>
</dbReference>
<name>G0UQB5_TRYCI</name>
<dbReference type="PROSITE" id="PS50042">
    <property type="entry name" value="CNMP_BINDING_3"/>
    <property type="match status" value="1"/>
</dbReference>
<feature type="non-terminal residue" evidence="2">
    <location>
        <position position="497"/>
    </location>
</feature>
<reference evidence="2" key="1">
    <citation type="journal article" date="2012" name="Proc. Natl. Acad. Sci. U.S.A.">
        <title>Antigenic diversity is generated by distinct evolutionary mechanisms in African trypanosome species.</title>
        <authorList>
            <person name="Jackson A.P."/>
            <person name="Berry A."/>
            <person name="Aslett M."/>
            <person name="Allison H.C."/>
            <person name="Burton P."/>
            <person name="Vavrova-Anderson J."/>
            <person name="Brown R."/>
            <person name="Browne H."/>
            <person name="Corton N."/>
            <person name="Hauser H."/>
            <person name="Gamble J."/>
            <person name="Gilderthorp R."/>
            <person name="Marcello L."/>
            <person name="McQuillan J."/>
            <person name="Otto T.D."/>
            <person name="Quail M.A."/>
            <person name="Sanders M.J."/>
            <person name="van Tonder A."/>
            <person name="Ginger M.L."/>
            <person name="Field M.C."/>
            <person name="Barry J.D."/>
            <person name="Hertz-Fowler C."/>
            <person name="Berriman M."/>
        </authorList>
    </citation>
    <scope>NUCLEOTIDE SEQUENCE</scope>
    <source>
        <strain evidence="2">IL3000</strain>
    </source>
</reference>
<evidence type="ECO:0000313" key="2">
    <source>
        <dbReference type="EMBL" id="CCC91576.1"/>
    </source>
</evidence>
<dbReference type="InterPro" id="IPR014710">
    <property type="entry name" value="RmlC-like_jellyroll"/>
</dbReference>
<accession>G0UQB5</accession>
<dbReference type="SUPFAM" id="SSF51206">
    <property type="entry name" value="cAMP-binding domain-like"/>
    <property type="match status" value="2"/>
</dbReference>
<organism evidence="2">
    <name type="scientific">Trypanosoma congolense (strain IL3000)</name>
    <dbReference type="NCBI Taxonomy" id="1068625"/>
    <lineage>
        <taxon>Eukaryota</taxon>
        <taxon>Discoba</taxon>
        <taxon>Euglenozoa</taxon>
        <taxon>Kinetoplastea</taxon>
        <taxon>Metakinetoplastina</taxon>
        <taxon>Trypanosomatida</taxon>
        <taxon>Trypanosomatidae</taxon>
        <taxon>Trypanosoma</taxon>
        <taxon>Nannomonas</taxon>
    </lineage>
</organism>